<dbReference type="CDD" id="cd00096">
    <property type="entry name" value="Ig"/>
    <property type="match status" value="1"/>
</dbReference>
<dbReference type="Gene3D" id="2.60.40.10">
    <property type="entry name" value="Immunoglobulins"/>
    <property type="match status" value="5"/>
</dbReference>
<evidence type="ECO:0000256" key="2">
    <source>
        <dbReference type="ARBA" id="ARBA00023136"/>
    </source>
</evidence>
<accession>A0A6F9DFB2</accession>
<feature type="compositionally biased region" description="Low complexity" evidence="6">
    <location>
        <begin position="816"/>
        <end position="827"/>
    </location>
</feature>
<dbReference type="SMART" id="SM00408">
    <property type="entry name" value="IGc2"/>
    <property type="match status" value="3"/>
</dbReference>
<protein>
    <submittedName>
        <fullName evidence="10">Kin of IRRE-like protein 1</fullName>
    </submittedName>
</protein>
<keyword evidence="3" id="KW-1015">Disulfide bond</keyword>
<feature type="domain" description="Ig-like" evidence="9">
    <location>
        <begin position="320"/>
        <end position="399"/>
    </location>
</feature>
<dbReference type="Pfam" id="PF08205">
    <property type="entry name" value="C2-set_2"/>
    <property type="match status" value="1"/>
</dbReference>
<comment type="subcellular location">
    <subcellularLocation>
        <location evidence="1">Membrane</location>
        <topology evidence="1">Single-pass type I membrane protein</topology>
    </subcellularLocation>
</comment>
<feature type="compositionally biased region" description="Low complexity" evidence="6">
    <location>
        <begin position="640"/>
        <end position="655"/>
    </location>
</feature>
<evidence type="ECO:0000256" key="5">
    <source>
        <dbReference type="ARBA" id="ARBA00023319"/>
    </source>
</evidence>
<dbReference type="GO" id="GO:0050839">
    <property type="term" value="F:cell adhesion molecule binding"/>
    <property type="evidence" value="ECO:0007669"/>
    <property type="project" value="TreeGrafter"/>
</dbReference>
<feature type="transmembrane region" description="Helical" evidence="7">
    <location>
        <begin position="524"/>
        <end position="549"/>
    </location>
</feature>
<feature type="chain" id="PRO_5026136550" evidence="8">
    <location>
        <begin position="22"/>
        <end position="865"/>
    </location>
</feature>
<dbReference type="GO" id="GO:0098609">
    <property type="term" value="P:cell-cell adhesion"/>
    <property type="evidence" value="ECO:0007669"/>
    <property type="project" value="TreeGrafter"/>
</dbReference>
<dbReference type="InterPro" id="IPR051275">
    <property type="entry name" value="Cell_adhesion_signaling"/>
</dbReference>
<name>A0A6F9DFB2_9ASCI</name>
<dbReference type="Pfam" id="PF07679">
    <property type="entry name" value="I-set"/>
    <property type="match status" value="1"/>
</dbReference>
<dbReference type="InterPro" id="IPR013162">
    <property type="entry name" value="CD80_C2-set"/>
</dbReference>
<dbReference type="GO" id="GO:0005911">
    <property type="term" value="C:cell-cell junction"/>
    <property type="evidence" value="ECO:0007669"/>
    <property type="project" value="TreeGrafter"/>
</dbReference>
<feature type="domain" description="Ig-like" evidence="9">
    <location>
        <begin position="24"/>
        <end position="123"/>
    </location>
</feature>
<evidence type="ECO:0000256" key="8">
    <source>
        <dbReference type="SAM" id="SignalP"/>
    </source>
</evidence>
<dbReference type="InterPro" id="IPR036179">
    <property type="entry name" value="Ig-like_dom_sf"/>
</dbReference>
<organism evidence="10">
    <name type="scientific">Phallusia mammillata</name>
    <dbReference type="NCBI Taxonomy" id="59560"/>
    <lineage>
        <taxon>Eukaryota</taxon>
        <taxon>Metazoa</taxon>
        <taxon>Chordata</taxon>
        <taxon>Tunicata</taxon>
        <taxon>Ascidiacea</taxon>
        <taxon>Phlebobranchia</taxon>
        <taxon>Ascidiidae</taxon>
        <taxon>Phallusia</taxon>
    </lineage>
</organism>
<dbReference type="Pfam" id="PF13927">
    <property type="entry name" value="Ig_3"/>
    <property type="match status" value="1"/>
</dbReference>
<dbReference type="AlphaFoldDB" id="A0A6F9DFB2"/>
<keyword evidence="8" id="KW-0732">Signal</keyword>
<dbReference type="EMBL" id="LR786230">
    <property type="protein sequence ID" value="CAB3259133.1"/>
    <property type="molecule type" value="mRNA"/>
</dbReference>
<keyword evidence="2 7" id="KW-0472">Membrane</keyword>
<dbReference type="PANTHER" id="PTHR11640:SF31">
    <property type="entry name" value="IRREGULAR CHIASM C-ROUGHEST PROTEIN-RELATED"/>
    <property type="match status" value="1"/>
</dbReference>
<keyword evidence="5" id="KW-0393">Immunoglobulin domain</keyword>
<reference evidence="10" key="1">
    <citation type="submission" date="2020-04" db="EMBL/GenBank/DDBJ databases">
        <authorList>
            <person name="Neveu A P."/>
        </authorList>
    </citation>
    <scope>NUCLEOTIDE SEQUENCE</scope>
    <source>
        <tissue evidence="10">Whole embryo</tissue>
    </source>
</reference>
<dbReference type="InterPro" id="IPR007110">
    <property type="entry name" value="Ig-like_dom"/>
</dbReference>
<feature type="region of interest" description="Disordered" evidence="6">
    <location>
        <begin position="559"/>
        <end position="695"/>
    </location>
</feature>
<feature type="domain" description="Ig-like" evidence="9">
    <location>
        <begin position="131"/>
        <end position="226"/>
    </location>
</feature>
<evidence type="ECO:0000256" key="1">
    <source>
        <dbReference type="ARBA" id="ARBA00004479"/>
    </source>
</evidence>
<dbReference type="PROSITE" id="PS50835">
    <property type="entry name" value="IG_LIKE"/>
    <property type="match status" value="5"/>
</dbReference>
<keyword evidence="4" id="KW-0325">Glycoprotein</keyword>
<dbReference type="SUPFAM" id="SSF48726">
    <property type="entry name" value="Immunoglobulin"/>
    <property type="match status" value="5"/>
</dbReference>
<feature type="domain" description="Ig-like" evidence="9">
    <location>
        <begin position="405"/>
        <end position="515"/>
    </location>
</feature>
<gene>
    <name evidence="10" type="primary">Kirrel</name>
</gene>
<evidence type="ECO:0000259" key="9">
    <source>
        <dbReference type="PROSITE" id="PS50835"/>
    </source>
</evidence>
<dbReference type="InterPro" id="IPR013098">
    <property type="entry name" value="Ig_I-set"/>
</dbReference>
<evidence type="ECO:0000313" key="10">
    <source>
        <dbReference type="EMBL" id="CAB3259133.1"/>
    </source>
</evidence>
<feature type="region of interest" description="Disordered" evidence="6">
    <location>
        <begin position="768"/>
        <end position="865"/>
    </location>
</feature>
<dbReference type="GO" id="GO:0005886">
    <property type="term" value="C:plasma membrane"/>
    <property type="evidence" value="ECO:0007669"/>
    <property type="project" value="TreeGrafter"/>
</dbReference>
<evidence type="ECO:0000256" key="6">
    <source>
        <dbReference type="SAM" id="MobiDB-lite"/>
    </source>
</evidence>
<feature type="signal peptide" evidence="8">
    <location>
        <begin position="1"/>
        <end position="21"/>
    </location>
</feature>
<proteinExistence type="evidence at transcript level"/>
<keyword evidence="7" id="KW-0812">Transmembrane</keyword>
<keyword evidence="7" id="KW-1133">Transmembrane helix</keyword>
<feature type="compositionally biased region" description="Polar residues" evidence="6">
    <location>
        <begin position="560"/>
        <end position="577"/>
    </location>
</feature>
<feature type="compositionally biased region" description="Low complexity" evidence="6">
    <location>
        <begin position="838"/>
        <end position="855"/>
    </location>
</feature>
<feature type="compositionally biased region" description="Polar residues" evidence="6">
    <location>
        <begin position="777"/>
        <end position="791"/>
    </location>
</feature>
<dbReference type="InterPro" id="IPR003598">
    <property type="entry name" value="Ig_sub2"/>
</dbReference>
<evidence type="ECO:0000256" key="3">
    <source>
        <dbReference type="ARBA" id="ARBA00023157"/>
    </source>
</evidence>
<evidence type="ECO:0000256" key="7">
    <source>
        <dbReference type="SAM" id="Phobius"/>
    </source>
</evidence>
<sequence length="865" mass="94430">MEPRLWLGLVTCYFIVGHCFAADPTIIEEPNDVTVKQGDDVTMRCVVEHLPSDDLSPVQWTRGDFALGFDRNLSNWERYSMVGDISIGEYNLHINNVNLQEDESQYECQVTMYYMRTRKATLTVQVPPSGPFIDHMSDDGITVNAVADQENTFTCRAYGGKPAAKLTWYKDGTEITENVENVFTGPIKKLYNTTAILRITPSADDVDATYACVMKSDVMDEMKSIMMKLNIQKPPIVSVSLPPSIGVGDYVRAECRAVADPPVTSYRWFVNDVVQSDELSPTFDISDVDRSWHHVTLGCQARNEAGFSKVSQVQVDVKYPPVFVSGSPDQTAEIDDNVTLSCEWDSNPQSLVRWVKVGSDEIYGTGSSLFLTRVKQEDAGTYKCKATADGIGENHATIKLHVRGPPVFSSPSTQQATVGEDSAISCELSSVPGIQEVTWTWTHGDTTFTLRGNDTLTSSGDVIEQEGDVKYRGLFSAGGKSASLHVFGTNQADFHTYSCEVANSYGTNSMEIVLEEGSAESGEVLMLGAGIAAAVGGILLLVIIAIVCVHCVKSRRQRKSTTFDQEGAKNSKQQSRMYSDEEMVPINHEEFNVRSSRSSQVGGGESSVDGSDDTNPTPTSGQDDGYHTEEAHSWSRTDQPGKGSSSSTSPTKSSSLTNGYHPGYSMHPHQEEEPMFVESNYPPTSYNDQYHTMSPTRYGYDPTALVNPSSIRSASALGDRLSPPPVRYVQQRKVSDVSAPASGAYAIQSLDFYPPRSFTPMQTYSDPHSGFGPSPNYGGNRTTPLPSTITGNEPFYQHPGAGGSSQSSLDRIERGSALSASAVASRAIDPYENSARMSNLSSRLSQSSRSSDFLRPLQARMATHV</sequence>
<feature type="domain" description="Ig-like" evidence="9">
    <location>
        <begin position="234"/>
        <end position="316"/>
    </location>
</feature>
<evidence type="ECO:0000256" key="4">
    <source>
        <dbReference type="ARBA" id="ARBA00023180"/>
    </source>
</evidence>
<feature type="compositionally biased region" description="Basic and acidic residues" evidence="6">
    <location>
        <begin position="624"/>
        <end position="635"/>
    </location>
</feature>
<feature type="compositionally biased region" description="Polar residues" evidence="6">
    <location>
        <begin position="681"/>
        <end position="695"/>
    </location>
</feature>
<feature type="region of interest" description="Disordered" evidence="6">
    <location>
        <begin position="715"/>
        <end position="739"/>
    </location>
</feature>
<dbReference type="SMART" id="SM00409">
    <property type="entry name" value="IG"/>
    <property type="match status" value="4"/>
</dbReference>
<dbReference type="PANTHER" id="PTHR11640">
    <property type="entry name" value="NEPHRIN"/>
    <property type="match status" value="1"/>
</dbReference>
<dbReference type="InterPro" id="IPR003599">
    <property type="entry name" value="Ig_sub"/>
</dbReference>
<dbReference type="InterPro" id="IPR013783">
    <property type="entry name" value="Ig-like_fold"/>
</dbReference>